<dbReference type="AlphaFoldDB" id="A0AAW2VKH7"/>
<feature type="region of interest" description="Disordered" evidence="1">
    <location>
        <begin position="12"/>
        <end position="34"/>
    </location>
</feature>
<organism evidence="2">
    <name type="scientific">Sesamum radiatum</name>
    <name type="common">Black benniseed</name>
    <dbReference type="NCBI Taxonomy" id="300843"/>
    <lineage>
        <taxon>Eukaryota</taxon>
        <taxon>Viridiplantae</taxon>
        <taxon>Streptophyta</taxon>
        <taxon>Embryophyta</taxon>
        <taxon>Tracheophyta</taxon>
        <taxon>Spermatophyta</taxon>
        <taxon>Magnoliopsida</taxon>
        <taxon>eudicotyledons</taxon>
        <taxon>Gunneridae</taxon>
        <taxon>Pentapetalae</taxon>
        <taxon>asterids</taxon>
        <taxon>lamiids</taxon>
        <taxon>Lamiales</taxon>
        <taxon>Pedaliaceae</taxon>
        <taxon>Sesamum</taxon>
    </lineage>
</organism>
<evidence type="ECO:0000256" key="1">
    <source>
        <dbReference type="SAM" id="MobiDB-lite"/>
    </source>
</evidence>
<protein>
    <submittedName>
        <fullName evidence="2">Uncharacterized protein</fullName>
    </submittedName>
</protein>
<name>A0AAW2VKH7_SESRA</name>
<reference evidence="2" key="2">
    <citation type="journal article" date="2024" name="Plant">
        <title>Genomic evolution and insights into agronomic trait innovations of Sesamum species.</title>
        <authorList>
            <person name="Miao H."/>
            <person name="Wang L."/>
            <person name="Qu L."/>
            <person name="Liu H."/>
            <person name="Sun Y."/>
            <person name="Le M."/>
            <person name="Wang Q."/>
            <person name="Wei S."/>
            <person name="Zheng Y."/>
            <person name="Lin W."/>
            <person name="Duan Y."/>
            <person name="Cao H."/>
            <person name="Xiong S."/>
            <person name="Wang X."/>
            <person name="Wei L."/>
            <person name="Li C."/>
            <person name="Ma Q."/>
            <person name="Ju M."/>
            <person name="Zhao R."/>
            <person name="Li G."/>
            <person name="Mu C."/>
            <person name="Tian Q."/>
            <person name="Mei H."/>
            <person name="Zhang T."/>
            <person name="Gao T."/>
            <person name="Zhang H."/>
        </authorList>
    </citation>
    <scope>NUCLEOTIDE SEQUENCE</scope>
    <source>
        <strain evidence="2">G02</strain>
    </source>
</reference>
<reference evidence="2" key="1">
    <citation type="submission" date="2020-06" db="EMBL/GenBank/DDBJ databases">
        <authorList>
            <person name="Li T."/>
            <person name="Hu X."/>
            <person name="Zhang T."/>
            <person name="Song X."/>
            <person name="Zhang H."/>
            <person name="Dai N."/>
            <person name="Sheng W."/>
            <person name="Hou X."/>
            <person name="Wei L."/>
        </authorList>
    </citation>
    <scope>NUCLEOTIDE SEQUENCE</scope>
    <source>
        <strain evidence="2">G02</strain>
        <tissue evidence="2">Leaf</tissue>
    </source>
</reference>
<gene>
    <name evidence="2" type="ORF">Sradi_0497700</name>
</gene>
<sequence>MLGAPPACRMLLFTDDDAPPSKTPSPTTLLDGPYDVGRPKFSSFRLFREGKDSLSLDSRTAAFRSNKGGGQKTRGRFFGKLRSGGKKVVDAGRGIYPSIFQPPQAQAQATVVRRG</sequence>
<dbReference type="EMBL" id="JACGWJ010000003">
    <property type="protein sequence ID" value="KAL0428717.1"/>
    <property type="molecule type" value="Genomic_DNA"/>
</dbReference>
<accession>A0AAW2VKH7</accession>
<comment type="caution">
    <text evidence="2">The sequence shown here is derived from an EMBL/GenBank/DDBJ whole genome shotgun (WGS) entry which is preliminary data.</text>
</comment>
<proteinExistence type="predicted"/>
<evidence type="ECO:0000313" key="2">
    <source>
        <dbReference type="EMBL" id="KAL0428717.1"/>
    </source>
</evidence>